<protein>
    <submittedName>
        <fullName evidence="4">Transmembrane protein</fullName>
    </submittedName>
</protein>
<evidence type="ECO:0000313" key="3">
    <source>
        <dbReference type="Proteomes" id="UP000275846"/>
    </source>
</evidence>
<dbReference type="AlphaFoldDB" id="A0A183SLL2"/>
<keyword evidence="3" id="KW-1185">Reference proteome</keyword>
<evidence type="ECO:0000256" key="1">
    <source>
        <dbReference type="SAM" id="Phobius"/>
    </source>
</evidence>
<name>A0A183SLL2_SCHSO</name>
<proteinExistence type="predicted"/>
<organism evidence="4">
    <name type="scientific">Schistocephalus solidus</name>
    <name type="common">Tapeworm</name>
    <dbReference type="NCBI Taxonomy" id="70667"/>
    <lineage>
        <taxon>Eukaryota</taxon>
        <taxon>Metazoa</taxon>
        <taxon>Spiralia</taxon>
        <taxon>Lophotrochozoa</taxon>
        <taxon>Platyhelminthes</taxon>
        <taxon>Cestoda</taxon>
        <taxon>Eucestoda</taxon>
        <taxon>Diphyllobothriidea</taxon>
        <taxon>Diphyllobothriidae</taxon>
        <taxon>Schistocephalus</taxon>
    </lineage>
</organism>
<keyword evidence="1" id="KW-0812">Transmembrane</keyword>
<feature type="transmembrane region" description="Helical" evidence="1">
    <location>
        <begin position="147"/>
        <end position="171"/>
    </location>
</feature>
<accession>A0A183SLL2</accession>
<dbReference type="WBParaSite" id="SSLN_0000527301-mRNA-1">
    <property type="protein sequence ID" value="SSLN_0000527301-mRNA-1"/>
    <property type="gene ID" value="SSLN_0000527301"/>
</dbReference>
<evidence type="ECO:0000313" key="2">
    <source>
        <dbReference type="EMBL" id="VDL91495.1"/>
    </source>
</evidence>
<reference evidence="2 3" key="2">
    <citation type="submission" date="2018-11" db="EMBL/GenBank/DDBJ databases">
        <authorList>
            <consortium name="Pathogen Informatics"/>
        </authorList>
    </citation>
    <scope>NUCLEOTIDE SEQUENCE [LARGE SCALE GENOMIC DNA]</scope>
    <source>
        <strain evidence="2 3">NST_G2</strain>
    </source>
</reference>
<keyword evidence="1" id="KW-1133">Transmembrane helix</keyword>
<evidence type="ECO:0000313" key="4">
    <source>
        <dbReference type="WBParaSite" id="SSLN_0000527301-mRNA-1"/>
    </source>
</evidence>
<dbReference type="Proteomes" id="UP000275846">
    <property type="component" value="Unassembled WGS sequence"/>
</dbReference>
<reference evidence="4" key="1">
    <citation type="submission" date="2016-06" db="UniProtKB">
        <authorList>
            <consortium name="WormBaseParasite"/>
        </authorList>
    </citation>
    <scope>IDENTIFICATION</scope>
</reference>
<dbReference type="OrthoDB" id="6292708at2759"/>
<feature type="transmembrane region" description="Helical" evidence="1">
    <location>
        <begin position="54"/>
        <end position="73"/>
    </location>
</feature>
<sequence length="334" mass="36775">MIIDKSLLNYLSAYASRTALSSQENEGLDKIVQQISAEEHCARIGNSTYGLFEAILYTIPLLCVFPTSAICLAEARKRQLRQLGKQTTLPLYDLANGAPQSLTENMKAINVPNVPSPVHSVIQGMKCDSQRGLQLGRLTSHLNYGSVALRMFGCLPSLTVLTSFCVGGLVVGSFRIIQASLTVEVDQTELLHLSERLLSPPPPPPMRYDIIEKITNLLEILAIGLIYPCFSICLSTKRFSDPALRAAITERYVCEPSVGYPVAQNRPPLTMAAGSSFVKPKSQIPAKDLLEIPTFTRCQFYGSLKSEDRHERVFAERGSTHDSVLVSLDKCEIK</sequence>
<gene>
    <name evidence="2" type="ORF">SSLN_LOCUS5110</name>
</gene>
<keyword evidence="1" id="KW-0472">Membrane</keyword>
<dbReference type="EMBL" id="UYSU01033117">
    <property type="protein sequence ID" value="VDL91495.1"/>
    <property type="molecule type" value="Genomic_DNA"/>
</dbReference>